<evidence type="ECO:0000256" key="6">
    <source>
        <dbReference type="SAM" id="MobiDB-lite"/>
    </source>
</evidence>
<dbReference type="NCBIfam" id="NF006089">
    <property type="entry name" value="PRK08241.1"/>
    <property type="match status" value="1"/>
</dbReference>
<sequence length="326" mass="34836">MTVQDETASLVARLESLRGPLTGYCYRLLGASGEVDDAVQETMLRAFRAIGGYDPGRAALSTWVHRIATNVCLDMLRGAERRALPWDMGPAATGGDLGAPLPPGRWVEPPAGLGPAGADDPAHLALRHETLRLAFVAALQWLPPRQRAVLVLRDVLGFSAAEAAEVMETSVAAANSALQRARATLEQHRPRRADPPEPADPAQRDLLRRYVRAFEAHDVRGLVDVLADDARSGMPPFRWWLDGPASIAAVLSVAADACAGDRLVPGGVAGGCWTLGQYRPDADGTLRPFALLVLELRGGRIGDIVTYLGYGDRFAAYGLPAVPGDR</sequence>
<dbReference type="NCBIfam" id="TIGR02960">
    <property type="entry name" value="SigX5"/>
    <property type="match status" value="1"/>
</dbReference>
<dbReference type="Gene3D" id="1.10.10.10">
    <property type="entry name" value="Winged helix-like DNA-binding domain superfamily/Winged helix DNA-binding domain"/>
    <property type="match status" value="1"/>
</dbReference>
<dbReference type="Pfam" id="PF04542">
    <property type="entry name" value="Sigma70_r2"/>
    <property type="match status" value="1"/>
</dbReference>
<evidence type="ECO:0000313" key="9">
    <source>
        <dbReference type="EMBL" id="MEV4284853.1"/>
    </source>
</evidence>
<evidence type="ECO:0000313" key="10">
    <source>
        <dbReference type="Proteomes" id="UP001552427"/>
    </source>
</evidence>
<dbReference type="SUPFAM" id="SSF88946">
    <property type="entry name" value="Sigma2 domain of RNA polymerase sigma factors"/>
    <property type="match status" value="1"/>
</dbReference>
<comment type="caution">
    <text evidence="9">The sequence shown here is derived from an EMBL/GenBank/DDBJ whole genome shotgun (WGS) entry which is preliminary data.</text>
</comment>
<dbReference type="InterPro" id="IPR013325">
    <property type="entry name" value="RNA_pol_sigma_r2"/>
</dbReference>
<dbReference type="GO" id="GO:0003899">
    <property type="term" value="F:DNA-directed RNA polymerase activity"/>
    <property type="evidence" value="ECO:0007669"/>
    <property type="project" value="UniProtKB-EC"/>
</dbReference>
<dbReference type="Proteomes" id="UP001552427">
    <property type="component" value="Unassembled WGS sequence"/>
</dbReference>
<accession>A0ABV3GX52</accession>
<organism evidence="9 10">
    <name type="scientific">Nonomuraea bangladeshensis</name>
    <dbReference type="NCBI Taxonomy" id="404385"/>
    <lineage>
        <taxon>Bacteria</taxon>
        <taxon>Bacillati</taxon>
        <taxon>Actinomycetota</taxon>
        <taxon>Actinomycetes</taxon>
        <taxon>Streptosporangiales</taxon>
        <taxon>Streptosporangiaceae</taxon>
        <taxon>Nonomuraea</taxon>
    </lineage>
</organism>
<keyword evidence="9" id="KW-0808">Transferase</keyword>
<evidence type="ECO:0000259" key="7">
    <source>
        <dbReference type="Pfam" id="PF04542"/>
    </source>
</evidence>
<dbReference type="SUPFAM" id="SSF54427">
    <property type="entry name" value="NTF2-like"/>
    <property type="match status" value="1"/>
</dbReference>
<dbReference type="InterPro" id="IPR007627">
    <property type="entry name" value="RNA_pol_sigma70_r2"/>
</dbReference>
<dbReference type="InterPro" id="IPR013249">
    <property type="entry name" value="RNA_pol_sigma70_r4_t2"/>
</dbReference>
<evidence type="ECO:0000256" key="2">
    <source>
        <dbReference type="ARBA" id="ARBA00011344"/>
    </source>
</evidence>
<feature type="compositionally biased region" description="Basic and acidic residues" evidence="6">
    <location>
        <begin position="183"/>
        <end position="195"/>
    </location>
</feature>
<dbReference type="EMBL" id="JBFARM010000002">
    <property type="protein sequence ID" value="MEV4284853.1"/>
    <property type="molecule type" value="Genomic_DNA"/>
</dbReference>
<dbReference type="InterPro" id="IPR013324">
    <property type="entry name" value="RNA_pol_sigma_r3/r4-like"/>
</dbReference>
<dbReference type="InterPro" id="IPR036388">
    <property type="entry name" value="WH-like_DNA-bd_sf"/>
</dbReference>
<dbReference type="Gene3D" id="3.10.450.50">
    <property type="match status" value="1"/>
</dbReference>
<dbReference type="PANTHER" id="PTHR43133">
    <property type="entry name" value="RNA POLYMERASE ECF-TYPE SIGMA FACTO"/>
    <property type="match status" value="1"/>
</dbReference>
<feature type="region of interest" description="Disordered" evidence="6">
    <location>
        <begin position="183"/>
        <end position="202"/>
    </location>
</feature>
<evidence type="ECO:0000259" key="8">
    <source>
        <dbReference type="Pfam" id="PF08281"/>
    </source>
</evidence>
<dbReference type="CDD" id="cd06171">
    <property type="entry name" value="Sigma70_r4"/>
    <property type="match status" value="1"/>
</dbReference>
<evidence type="ECO:0000256" key="4">
    <source>
        <dbReference type="ARBA" id="ARBA00023082"/>
    </source>
</evidence>
<dbReference type="InterPro" id="IPR039425">
    <property type="entry name" value="RNA_pol_sigma-70-like"/>
</dbReference>
<evidence type="ECO:0000256" key="1">
    <source>
        <dbReference type="ARBA" id="ARBA00010641"/>
    </source>
</evidence>
<reference evidence="9 10" key="1">
    <citation type="submission" date="2024-06" db="EMBL/GenBank/DDBJ databases">
        <title>The Natural Products Discovery Center: Release of the First 8490 Sequenced Strains for Exploring Actinobacteria Biosynthetic Diversity.</title>
        <authorList>
            <person name="Kalkreuter E."/>
            <person name="Kautsar S.A."/>
            <person name="Yang D."/>
            <person name="Bader C.D."/>
            <person name="Teijaro C.N."/>
            <person name="Fluegel L."/>
            <person name="Davis C.M."/>
            <person name="Simpson J.R."/>
            <person name="Lauterbach L."/>
            <person name="Steele A.D."/>
            <person name="Gui C."/>
            <person name="Meng S."/>
            <person name="Li G."/>
            <person name="Viehrig K."/>
            <person name="Ye F."/>
            <person name="Su P."/>
            <person name="Kiefer A.F."/>
            <person name="Nichols A."/>
            <person name="Cepeda A.J."/>
            <person name="Yan W."/>
            <person name="Fan B."/>
            <person name="Jiang Y."/>
            <person name="Adhikari A."/>
            <person name="Zheng C.-J."/>
            <person name="Schuster L."/>
            <person name="Cowan T.M."/>
            <person name="Smanski M.J."/>
            <person name="Chevrette M.G."/>
            <person name="De Carvalho L.P.S."/>
            <person name="Shen B."/>
        </authorList>
    </citation>
    <scope>NUCLEOTIDE SEQUENCE [LARGE SCALE GENOMIC DNA]</scope>
    <source>
        <strain evidence="9 10">NPDC049574</strain>
    </source>
</reference>
<dbReference type="RefSeq" id="WP_364445278.1">
    <property type="nucleotide sequence ID" value="NZ_JBFARM010000002.1"/>
</dbReference>
<dbReference type="EC" id="2.7.7.6" evidence="9"/>
<dbReference type="Gene3D" id="1.10.1740.10">
    <property type="match status" value="1"/>
</dbReference>
<protein>
    <submittedName>
        <fullName evidence="9">RNA polymerase subunit sigma-70</fullName>
        <ecNumber evidence="9">2.7.7.6</ecNumber>
    </submittedName>
</protein>
<keyword evidence="5" id="KW-0804">Transcription</keyword>
<gene>
    <name evidence="9" type="ORF">AB0K40_05060</name>
</gene>
<evidence type="ECO:0000256" key="5">
    <source>
        <dbReference type="ARBA" id="ARBA00023163"/>
    </source>
</evidence>
<keyword evidence="9" id="KW-0548">Nucleotidyltransferase</keyword>
<comment type="subunit">
    <text evidence="2">Interacts transiently with the RNA polymerase catalytic core formed by RpoA, RpoB, RpoC and RpoZ (2 alpha, 1 beta, 1 beta' and 1 omega subunit) to form the RNA polymerase holoenzyme that can initiate transcription.</text>
</comment>
<dbReference type="InterPro" id="IPR014284">
    <property type="entry name" value="RNA_pol_sigma-70_dom"/>
</dbReference>
<dbReference type="InterPro" id="IPR014305">
    <property type="entry name" value="RNA_pol_sigma-G_actinobac"/>
</dbReference>
<comment type="similarity">
    <text evidence="1">Belongs to the sigma-70 factor family. ECF subfamily.</text>
</comment>
<dbReference type="Pfam" id="PF08281">
    <property type="entry name" value="Sigma70_r4_2"/>
    <property type="match status" value="1"/>
</dbReference>
<proteinExistence type="inferred from homology"/>
<dbReference type="NCBIfam" id="TIGR02937">
    <property type="entry name" value="sigma70-ECF"/>
    <property type="match status" value="1"/>
</dbReference>
<keyword evidence="4" id="KW-0731">Sigma factor</keyword>
<keyword evidence="3" id="KW-0805">Transcription regulation</keyword>
<feature type="domain" description="RNA polymerase sigma-70 region 2" evidence="7">
    <location>
        <begin position="15"/>
        <end position="81"/>
    </location>
</feature>
<name>A0ABV3GX52_9ACTN</name>
<keyword evidence="10" id="KW-1185">Reference proteome</keyword>
<dbReference type="InterPro" id="IPR032710">
    <property type="entry name" value="NTF2-like_dom_sf"/>
</dbReference>
<dbReference type="PANTHER" id="PTHR43133:SF65">
    <property type="entry name" value="ECF RNA POLYMERASE SIGMA FACTOR SIGG"/>
    <property type="match status" value="1"/>
</dbReference>
<dbReference type="SUPFAM" id="SSF88659">
    <property type="entry name" value="Sigma3 and sigma4 domains of RNA polymerase sigma factors"/>
    <property type="match status" value="1"/>
</dbReference>
<evidence type="ECO:0000256" key="3">
    <source>
        <dbReference type="ARBA" id="ARBA00023015"/>
    </source>
</evidence>
<feature type="domain" description="RNA polymerase sigma factor 70 region 4 type 2" evidence="8">
    <location>
        <begin position="133"/>
        <end position="185"/>
    </location>
</feature>